<gene>
    <name evidence="3" type="ORF">SAMN03080610_02466</name>
</gene>
<keyword evidence="1" id="KW-0812">Transmembrane</keyword>
<keyword evidence="1" id="KW-1133">Transmembrane helix</keyword>
<evidence type="ECO:0000259" key="2">
    <source>
        <dbReference type="Pfam" id="PF07811"/>
    </source>
</evidence>
<keyword evidence="1" id="KW-0472">Membrane</keyword>
<reference evidence="4" key="1">
    <citation type="submission" date="2016-10" db="EMBL/GenBank/DDBJ databases">
        <authorList>
            <person name="Varghese N."/>
            <person name="Submissions S."/>
        </authorList>
    </citation>
    <scope>NUCLEOTIDE SEQUENCE [LARGE SCALE GENOMIC DNA]</scope>
    <source>
        <strain evidence="4">DSM 2698</strain>
    </source>
</reference>
<sequence length="195" mass="21390">MLGRHRTRGSRWRRDEDGATAVEFALISPLLIFMMMGIVELGLYLSAESVLEHASYTATRLGRTGYTDEENKRSREQTIRAALEGDASVLIDPARVKISSRSFTDFDEMTAGPEPFIDANGNGVRDDGENYTDLNGNGKYDDNAGTPGYGGGKKVVVYTITYPWKFITPMIGSILGGSDNTLDITVHAVVKNEPF</sequence>
<name>A0A1G5NQ94_AFIMA</name>
<evidence type="ECO:0000313" key="3">
    <source>
        <dbReference type="EMBL" id="SCZ39556.1"/>
    </source>
</evidence>
<dbReference type="Proteomes" id="UP000199347">
    <property type="component" value="Unassembled WGS sequence"/>
</dbReference>
<feature type="domain" description="TadE-like" evidence="2">
    <location>
        <begin position="18"/>
        <end position="60"/>
    </location>
</feature>
<organism evidence="3 4">
    <name type="scientific">Afifella marina DSM 2698</name>
    <dbReference type="NCBI Taxonomy" id="1120955"/>
    <lineage>
        <taxon>Bacteria</taxon>
        <taxon>Pseudomonadati</taxon>
        <taxon>Pseudomonadota</taxon>
        <taxon>Alphaproteobacteria</taxon>
        <taxon>Hyphomicrobiales</taxon>
        <taxon>Afifellaceae</taxon>
        <taxon>Afifella</taxon>
    </lineage>
</organism>
<evidence type="ECO:0000256" key="1">
    <source>
        <dbReference type="SAM" id="Phobius"/>
    </source>
</evidence>
<keyword evidence="4" id="KW-1185">Reference proteome</keyword>
<feature type="transmembrane region" description="Helical" evidence="1">
    <location>
        <begin position="21"/>
        <end position="45"/>
    </location>
</feature>
<dbReference type="InterPro" id="IPR012495">
    <property type="entry name" value="TadE-like_dom"/>
</dbReference>
<evidence type="ECO:0000313" key="4">
    <source>
        <dbReference type="Proteomes" id="UP000199347"/>
    </source>
</evidence>
<dbReference type="AlphaFoldDB" id="A0A1G5NQ94"/>
<dbReference type="EMBL" id="FMVW01000005">
    <property type="protein sequence ID" value="SCZ39556.1"/>
    <property type="molecule type" value="Genomic_DNA"/>
</dbReference>
<dbReference type="STRING" id="1120955.SAMN03080610_02466"/>
<dbReference type="Pfam" id="PF07811">
    <property type="entry name" value="TadE"/>
    <property type="match status" value="1"/>
</dbReference>
<protein>
    <submittedName>
        <fullName evidence="3">TadE-like protein</fullName>
    </submittedName>
</protein>
<proteinExistence type="predicted"/>
<accession>A0A1G5NQ94</accession>